<organism evidence="1 2">
    <name type="scientific">Ditylenchus dipsaci</name>
    <dbReference type="NCBI Taxonomy" id="166011"/>
    <lineage>
        <taxon>Eukaryota</taxon>
        <taxon>Metazoa</taxon>
        <taxon>Ecdysozoa</taxon>
        <taxon>Nematoda</taxon>
        <taxon>Chromadorea</taxon>
        <taxon>Rhabditida</taxon>
        <taxon>Tylenchina</taxon>
        <taxon>Tylenchomorpha</taxon>
        <taxon>Sphaerularioidea</taxon>
        <taxon>Anguinidae</taxon>
        <taxon>Anguininae</taxon>
        <taxon>Ditylenchus</taxon>
    </lineage>
</organism>
<reference evidence="2" key="1">
    <citation type="submission" date="2022-11" db="UniProtKB">
        <authorList>
            <consortium name="WormBaseParasite"/>
        </authorList>
    </citation>
    <scope>IDENTIFICATION</scope>
</reference>
<dbReference type="WBParaSite" id="jg25150">
    <property type="protein sequence ID" value="jg25150"/>
    <property type="gene ID" value="jg25150"/>
</dbReference>
<sequence length="115" mass="13206">MQIYNKRATSQNINKQHRSPSLHIIQGLCQNVINWIEKAEPSLLSKLEEVYRSLGAEKQAWYQSFTGNHCRKLLTGDGPDRIASVIQCHPKRLPFVRAPLFARRNAVDVKSKLPR</sequence>
<evidence type="ECO:0000313" key="1">
    <source>
        <dbReference type="Proteomes" id="UP000887574"/>
    </source>
</evidence>
<accession>A0A915DYX1</accession>
<evidence type="ECO:0000313" key="2">
    <source>
        <dbReference type="WBParaSite" id="jg25150"/>
    </source>
</evidence>
<keyword evidence="1" id="KW-1185">Reference proteome</keyword>
<dbReference type="Proteomes" id="UP000887574">
    <property type="component" value="Unplaced"/>
</dbReference>
<protein>
    <submittedName>
        <fullName evidence="2">Uncharacterized protein</fullName>
    </submittedName>
</protein>
<proteinExistence type="predicted"/>
<name>A0A915DYX1_9BILA</name>
<dbReference type="AlphaFoldDB" id="A0A915DYX1"/>